<organism evidence="1 2">
    <name type="scientific">Brachybacterium aquaticum</name>
    <dbReference type="NCBI Taxonomy" id="1432564"/>
    <lineage>
        <taxon>Bacteria</taxon>
        <taxon>Bacillati</taxon>
        <taxon>Actinomycetota</taxon>
        <taxon>Actinomycetes</taxon>
        <taxon>Micrococcales</taxon>
        <taxon>Dermabacteraceae</taxon>
        <taxon>Brachybacterium</taxon>
    </lineage>
</organism>
<evidence type="ECO:0000313" key="2">
    <source>
        <dbReference type="Proteomes" id="UP000588158"/>
    </source>
</evidence>
<dbReference type="Proteomes" id="UP000588158">
    <property type="component" value="Unassembled WGS sequence"/>
</dbReference>
<evidence type="ECO:0000313" key="1">
    <source>
        <dbReference type="EMBL" id="MBB5832650.1"/>
    </source>
</evidence>
<dbReference type="EMBL" id="JACHLZ010000001">
    <property type="protein sequence ID" value="MBB5832650.1"/>
    <property type="molecule type" value="Genomic_DNA"/>
</dbReference>
<keyword evidence="2" id="KW-1185">Reference proteome</keyword>
<gene>
    <name evidence="1" type="ORF">HNR70_002463</name>
</gene>
<name>A0A841AH86_9MICO</name>
<reference evidence="1 2" key="1">
    <citation type="submission" date="2020-08" db="EMBL/GenBank/DDBJ databases">
        <title>Sequencing the genomes of 1000 actinobacteria strains.</title>
        <authorList>
            <person name="Klenk H.-P."/>
        </authorList>
    </citation>
    <scope>NUCLEOTIDE SEQUENCE [LARGE SCALE GENOMIC DNA]</scope>
    <source>
        <strain evidence="1 2">DSM 28796</strain>
    </source>
</reference>
<dbReference type="AlphaFoldDB" id="A0A841AH86"/>
<dbReference type="RefSeq" id="WP_184325940.1">
    <property type="nucleotide sequence ID" value="NZ_JACHLZ010000001.1"/>
</dbReference>
<proteinExistence type="predicted"/>
<sequence>MVEKDAFARALCSPIAGSDLSLTAISHRLRARGRPISIATLSNWRSGRSLPSGEHSLGVLTALEALLDLAQEVGVIDSGRSVQRFAHRATVRALQSGVCRVPVVHVLDADEPDRAPQVTVLEGSSVGPTLCWSVRRTYGVELLVDGRLDAGQVAVLSDEVDLHLEATQVTSAKYSIPRTANDVVLEVEFRGRRRPLECERYRRTEAGESVSPVRLDHRGRLQLSESRFDPGTFGLRWAWGPDEDQAEE</sequence>
<comment type="caution">
    <text evidence="1">The sequence shown here is derived from an EMBL/GenBank/DDBJ whole genome shotgun (WGS) entry which is preliminary data.</text>
</comment>
<accession>A0A841AH86</accession>
<protein>
    <submittedName>
        <fullName evidence="1">Uncharacterized protein</fullName>
    </submittedName>
</protein>